<feature type="compositionally biased region" description="Pro residues" evidence="1">
    <location>
        <begin position="27"/>
        <end position="45"/>
    </location>
</feature>
<feature type="region of interest" description="Disordered" evidence="1">
    <location>
        <begin position="1"/>
        <end position="75"/>
    </location>
</feature>
<feature type="compositionally biased region" description="Polar residues" evidence="1">
    <location>
        <begin position="311"/>
        <end position="320"/>
    </location>
</feature>
<dbReference type="AlphaFoldDB" id="A0A453H199"/>
<dbReference type="EnsemblPlants" id="AET4Gv20026800.2">
    <property type="protein sequence ID" value="AET4Gv20026800.2"/>
    <property type="gene ID" value="AET4Gv20026800"/>
</dbReference>
<evidence type="ECO:0000256" key="2">
    <source>
        <dbReference type="SAM" id="Phobius"/>
    </source>
</evidence>
<feature type="transmembrane region" description="Helical" evidence="2">
    <location>
        <begin position="442"/>
        <end position="470"/>
    </location>
</feature>
<feature type="compositionally biased region" description="Basic residues" evidence="1">
    <location>
        <begin position="12"/>
        <end position="24"/>
    </location>
</feature>
<dbReference type="EnsemblPlants" id="AET4Gv20026800.1">
    <property type="protein sequence ID" value="AET4Gv20026800.1"/>
    <property type="gene ID" value="AET4Gv20026800"/>
</dbReference>
<accession>A0A453H199</accession>
<organism evidence="3 4">
    <name type="scientific">Aegilops tauschii subsp. strangulata</name>
    <name type="common">Goatgrass</name>
    <dbReference type="NCBI Taxonomy" id="200361"/>
    <lineage>
        <taxon>Eukaryota</taxon>
        <taxon>Viridiplantae</taxon>
        <taxon>Streptophyta</taxon>
        <taxon>Embryophyta</taxon>
        <taxon>Tracheophyta</taxon>
        <taxon>Spermatophyta</taxon>
        <taxon>Magnoliopsida</taxon>
        <taxon>Liliopsida</taxon>
        <taxon>Poales</taxon>
        <taxon>Poaceae</taxon>
        <taxon>BOP clade</taxon>
        <taxon>Pooideae</taxon>
        <taxon>Triticodae</taxon>
        <taxon>Triticeae</taxon>
        <taxon>Triticinae</taxon>
        <taxon>Aegilops</taxon>
    </lineage>
</organism>
<reference evidence="3" key="4">
    <citation type="submission" date="2019-03" db="UniProtKB">
        <authorList>
            <consortium name="EnsemblPlants"/>
        </authorList>
    </citation>
    <scope>IDENTIFICATION</scope>
</reference>
<dbReference type="Proteomes" id="UP000015105">
    <property type="component" value="Chromosome 4D"/>
</dbReference>
<feature type="region of interest" description="Disordered" evidence="1">
    <location>
        <begin position="263"/>
        <end position="412"/>
    </location>
</feature>
<feature type="transmembrane region" description="Helical" evidence="2">
    <location>
        <begin position="181"/>
        <end position="198"/>
    </location>
</feature>
<dbReference type="PANTHER" id="PTHR36381">
    <property type="entry name" value="ETHYLENE-REGULATED TRANSCRIPT 2 (ERT2)"/>
    <property type="match status" value="1"/>
</dbReference>
<feature type="compositionally biased region" description="Low complexity" evidence="1">
    <location>
        <begin position="1"/>
        <end position="11"/>
    </location>
</feature>
<sequence length="488" mass="50697">KKRSPTQSTRSTTKRRTRRQRRRPGAPVGPLPCSPASGPPLMPSPPKDRPAGRLGRLISALRPARAGPLPVQTGFPTSLADLFVKNHGRLKKQQGPSSTRRKRRGAPPLPSPEPSPPPPSPPPPSPPPAAVSPPSAQPGPDPPRAEPVCRPGGQAAGLGLGFLALVGAVSLALLVIWSRKVVAAVTVAAFSLFLLESVRASSLRRGPRPPAPTAELDIDGRGYVSPIRELEGEPEPLGSSFSDSGRGISASILGIDERSEAGEDSCVWEPKPRKRSPWRKLIPRKLQRGRKIGKDPGSLSSSFRSSSFRSEVSQADSTVGGNAGATDPPDSRRGRRNQANAKADAVGKSPDSSGPLRLGMVDGIKSRDSSGPLRLGIMGDGVKSRDSSGPLRGTVDGADAATKSPDSSGPLRGMVDGEARNNGARAPIELAGADGVGGRFPLVAVTVVVLVGLVAGRVPAVALTVLWSVLVGSLQRLRRDGDVGTSQG</sequence>
<dbReference type="PANTHER" id="PTHR36381:SF1">
    <property type="entry name" value="ETHYLENE-REGULATED TRANSCRIPT 2 (ERT2)"/>
    <property type="match status" value="1"/>
</dbReference>
<dbReference type="Gramene" id="AET4Gv20026800.2">
    <property type="protein sequence ID" value="AET4Gv20026800.2"/>
    <property type="gene ID" value="AET4Gv20026800"/>
</dbReference>
<evidence type="ECO:0000313" key="3">
    <source>
        <dbReference type="EnsemblPlants" id="AET4Gv20026800.2"/>
    </source>
</evidence>
<reference evidence="4" key="2">
    <citation type="journal article" date="2017" name="Nat. Plants">
        <title>The Aegilops tauschii genome reveals multiple impacts of transposons.</title>
        <authorList>
            <person name="Zhao G."/>
            <person name="Zou C."/>
            <person name="Li K."/>
            <person name="Wang K."/>
            <person name="Li T."/>
            <person name="Gao L."/>
            <person name="Zhang X."/>
            <person name="Wang H."/>
            <person name="Yang Z."/>
            <person name="Liu X."/>
            <person name="Jiang W."/>
            <person name="Mao L."/>
            <person name="Kong X."/>
            <person name="Jiao Y."/>
            <person name="Jia J."/>
        </authorList>
    </citation>
    <scope>NUCLEOTIDE SEQUENCE [LARGE SCALE GENOMIC DNA]</scope>
    <source>
        <strain evidence="4">cv. AL8/78</strain>
    </source>
</reference>
<keyword evidence="2" id="KW-0472">Membrane</keyword>
<reference evidence="3" key="3">
    <citation type="journal article" date="2017" name="Nature">
        <title>Genome sequence of the progenitor of the wheat D genome Aegilops tauschii.</title>
        <authorList>
            <person name="Luo M.C."/>
            <person name="Gu Y.Q."/>
            <person name="Puiu D."/>
            <person name="Wang H."/>
            <person name="Twardziok S.O."/>
            <person name="Deal K.R."/>
            <person name="Huo N."/>
            <person name="Zhu T."/>
            <person name="Wang L."/>
            <person name="Wang Y."/>
            <person name="McGuire P.E."/>
            <person name="Liu S."/>
            <person name="Long H."/>
            <person name="Ramasamy R.K."/>
            <person name="Rodriguez J.C."/>
            <person name="Van S.L."/>
            <person name="Yuan L."/>
            <person name="Wang Z."/>
            <person name="Xia Z."/>
            <person name="Xiao L."/>
            <person name="Anderson O.D."/>
            <person name="Ouyang S."/>
            <person name="Liang Y."/>
            <person name="Zimin A.V."/>
            <person name="Pertea G."/>
            <person name="Qi P."/>
            <person name="Bennetzen J.L."/>
            <person name="Dai X."/>
            <person name="Dawson M.W."/>
            <person name="Muller H.G."/>
            <person name="Kugler K."/>
            <person name="Rivarola-Duarte L."/>
            <person name="Spannagl M."/>
            <person name="Mayer K.F.X."/>
            <person name="Lu F.H."/>
            <person name="Bevan M.W."/>
            <person name="Leroy P."/>
            <person name="Li P."/>
            <person name="You F.M."/>
            <person name="Sun Q."/>
            <person name="Liu Z."/>
            <person name="Lyons E."/>
            <person name="Wicker T."/>
            <person name="Salzberg S.L."/>
            <person name="Devos K.M."/>
            <person name="Dvorak J."/>
        </authorList>
    </citation>
    <scope>NUCLEOTIDE SEQUENCE [LARGE SCALE GENOMIC DNA]</scope>
    <source>
        <strain evidence="3">cv. AL8/78</strain>
    </source>
</reference>
<feature type="compositionally biased region" description="Low complexity" evidence="1">
    <location>
        <begin position="298"/>
        <end position="310"/>
    </location>
</feature>
<reference evidence="4" key="1">
    <citation type="journal article" date="2014" name="Science">
        <title>Ancient hybridizations among the ancestral genomes of bread wheat.</title>
        <authorList>
            <consortium name="International Wheat Genome Sequencing Consortium,"/>
            <person name="Marcussen T."/>
            <person name="Sandve S.R."/>
            <person name="Heier L."/>
            <person name="Spannagl M."/>
            <person name="Pfeifer M."/>
            <person name="Jakobsen K.S."/>
            <person name="Wulff B.B."/>
            <person name="Steuernagel B."/>
            <person name="Mayer K.F."/>
            <person name="Olsen O.A."/>
        </authorList>
    </citation>
    <scope>NUCLEOTIDE SEQUENCE [LARGE SCALE GENOMIC DNA]</scope>
    <source>
        <strain evidence="4">cv. AL8/78</strain>
    </source>
</reference>
<evidence type="ECO:0000313" key="4">
    <source>
        <dbReference type="Proteomes" id="UP000015105"/>
    </source>
</evidence>
<feature type="compositionally biased region" description="Basic residues" evidence="1">
    <location>
        <begin position="272"/>
        <end position="291"/>
    </location>
</feature>
<keyword evidence="2" id="KW-1133">Transmembrane helix</keyword>
<proteinExistence type="predicted"/>
<dbReference type="PRINTS" id="PR01217">
    <property type="entry name" value="PRICHEXTENSN"/>
</dbReference>
<evidence type="ECO:0000256" key="1">
    <source>
        <dbReference type="SAM" id="MobiDB-lite"/>
    </source>
</evidence>
<feature type="compositionally biased region" description="Pro residues" evidence="1">
    <location>
        <begin position="107"/>
        <end position="142"/>
    </location>
</feature>
<name>A0A453H199_AEGTS</name>
<keyword evidence="2" id="KW-0812">Transmembrane</keyword>
<keyword evidence="4" id="KW-1185">Reference proteome</keyword>
<feature type="transmembrane region" description="Helical" evidence="2">
    <location>
        <begin position="155"/>
        <end position="175"/>
    </location>
</feature>
<reference evidence="3" key="5">
    <citation type="journal article" date="2021" name="G3 (Bethesda)">
        <title>Aegilops tauschii genome assembly Aet v5.0 features greater sequence contiguity and improved annotation.</title>
        <authorList>
            <person name="Wang L."/>
            <person name="Zhu T."/>
            <person name="Rodriguez J.C."/>
            <person name="Deal K.R."/>
            <person name="Dubcovsky J."/>
            <person name="McGuire P.E."/>
            <person name="Lux T."/>
            <person name="Spannagl M."/>
            <person name="Mayer K.F.X."/>
            <person name="Baldrich P."/>
            <person name="Meyers B.C."/>
            <person name="Huo N."/>
            <person name="Gu Y.Q."/>
            <person name="Zhou H."/>
            <person name="Devos K.M."/>
            <person name="Bennetzen J.L."/>
            <person name="Unver T."/>
            <person name="Budak H."/>
            <person name="Gulick P.J."/>
            <person name="Galiba G."/>
            <person name="Kalapos B."/>
            <person name="Nelson D.R."/>
            <person name="Li P."/>
            <person name="You F.M."/>
            <person name="Luo M.C."/>
            <person name="Dvorak J."/>
        </authorList>
    </citation>
    <scope>NUCLEOTIDE SEQUENCE [LARGE SCALE GENOMIC DNA]</scope>
    <source>
        <strain evidence="3">cv. AL8/78</strain>
    </source>
</reference>
<dbReference type="Gramene" id="AET4Gv20026800.1">
    <property type="protein sequence ID" value="AET4Gv20026800.1"/>
    <property type="gene ID" value="AET4Gv20026800"/>
</dbReference>
<feature type="region of interest" description="Disordered" evidence="1">
    <location>
        <begin position="88"/>
        <end position="150"/>
    </location>
</feature>
<protein>
    <submittedName>
        <fullName evidence="3">Uncharacterized protein</fullName>
    </submittedName>
</protein>